<dbReference type="OrthoDB" id="1585644at2759"/>
<dbReference type="PROSITE" id="PS50088">
    <property type="entry name" value="ANK_REPEAT"/>
    <property type="match status" value="1"/>
</dbReference>
<comment type="subcellular location">
    <subcellularLocation>
        <location evidence="1">Endomembrane system</location>
    </subcellularLocation>
</comment>
<gene>
    <name evidence="7" type="ORF">AMTR_s00037p00173970</name>
</gene>
<evidence type="ECO:0000256" key="5">
    <source>
        <dbReference type="SAM" id="MobiDB-lite"/>
    </source>
</evidence>
<feature type="region of interest" description="Disordered" evidence="5">
    <location>
        <begin position="562"/>
        <end position="586"/>
    </location>
</feature>
<dbReference type="Pfam" id="PF11904">
    <property type="entry name" value="ANKRD13_C"/>
    <property type="match status" value="1"/>
</dbReference>
<dbReference type="InterPro" id="IPR021832">
    <property type="entry name" value="ANKRD13"/>
</dbReference>
<dbReference type="Pfam" id="PF00023">
    <property type="entry name" value="Ank"/>
    <property type="match status" value="1"/>
</dbReference>
<dbReference type="GO" id="GO:0012505">
    <property type="term" value="C:endomembrane system"/>
    <property type="evidence" value="ECO:0007669"/>
    <property type="project" value="UniProtKB-SubCell"/>
</dbReference>
<feature type="compositionally biased region" description="Basic and acidic residues" evidence="5">
    <location>
        <begin position="437"/>
        <end position="447"/>
    </location>
</feature>
<keyword evidence="4" id="KW-0040">ANK repeat</keyword>
<evidence type="ECO:0000313" key="8">
    <source>
        <dbReference type="Proteomes" id="UP000017836"/>
    </source>
</evidence>
<dbReference type="SMART" id="SM00248">
    <property type="entry name" value="ANK"/>
    <property type="match status" value="2"/>
</dbReference>
<feature type="region of interest" description="Disordered" evidence="5">
    <location>
        <begin position="418"/>
        <end position="447"/>
    </location>
</feature>
<dbReference type="Proteomes" id="UP000017836">
    <property type="component" value="Unassembled WGS sequence"/>
</dbReference>
<name>U5CVL8_AMBTC</name>
<dbReference type="InterPro" id="IPR002110">
    <property type="entry name" value="Ankyrin_rpt"/>
</dbReference>
<evidence type="ECO:0000256" key="3">
    <source>
        <dbReference type="ARBA" id="ARBA00023136"/>
    </source>
</evidence>
<reference evidence="8" key="1">
    <citation type="journal article" date="2013" name="Science">
        <title>The Amborella genome and the evolution of flowering plants.</title>
        <authorList>
            <consortium name="Amborella Genome Project"/>
        </authorList>
    </citation>
    <scope>NUCLEOTIDE SEQUENCE [LARGE SCALE GENOMIC DNA]</scope>
</reference>
<dbReference type="InterPro" id="IPR036770">
    <property type="entry name" value="Ankyrin_rpt-contain_sf"/>
</dbReference>
<feature type="region of interest" description="Disordered" evidence="5">
    <location>
        <begin position="343"/>
        <end position="368"/>
    </location>
</feature>
<dbReference type="HOGENOM" id="CLU_028500_0_0_1"/>
<evidence type="ECO:0000256" key="1">
    <source>
        <dbReference type="ARBA" id="ARBA00004308"/>
    </source>
</evidence>
<dbReference type="Gramene" id="ERN17371">
    <property type="protein sequence ID" value="ERN17371"/>
    <property type="gene ID" value="AMTR_s00037p00173970"/>
</dbReference>
<sequence>MMLRPDDYAHSPAHYAVALGDHSRLSRLISRLPRLREPAAIRTEDDSLAEERVADSISAVVDRRDGIPSRDTPLHLAVRLADPVSVRMLLNAGADPCLHNAAGWSALHDAVCCHRPIAALIQRHLPVAAWSKWCRRLPRLIATLRRMRDFYMEISFRFESSLVPFVARLAPSDTYRLWKRGADLRADLSLTGFDGLRFQRSPQTFLFLGDSPSAYNLPEGSLLVLSHDDEDIIDTFENAGAPLPNDEGPFRPPSSVFRPGMDVTAAELVGRLNWRRQEKIEMVGEWRSRVYEVHNVLFSIKTRKVDEDVDPLLDSLELDEDEDGFLVAENPCLSGAQRRSSFEKADLHSLPSSRRNSSFEKADLHSLPSSRRNSSFEVAMFSREDKEWVSSSSSRRNSSFEVGHFSREDKEWVAHMRRKGLKEEGEGRMSFSGVSRKSMEKKGEMRESEYKKGLRPLVWLTDQFPLKTEELLPLLDILANKVKAVRRLRELLTTKLPPATFPVKVAIPVVPTVRVVVTFTKFEDLQGSDRYFTPLSSPRLLQCIEEEEEEKKEAWGPRSQWVKWGAKDHGTSNSKHSWSHGPEEEDPFAIPAHYQWTTMDSKRNLMKEKKSKSRKAK</sequence>
<feature type="repeat" description="ANK" evidence="4">
    <location>
        <begin position="69"/>
        <end position="101"/>
    </location>
</feature>
<protein>
    <recommendedName>
        <fullName evidence="6">Ankyrin repeat domain-containing protein</fullName>
    </recommendedName>
</protein>
<accession>U5CVL8</accession>
<dbReference type="AlphaFoldDB" id="U5CVL8"/>
<dbReference type="InterPro" id="IPR055285">
    <property type="entry name" value="ANKRD13_C"/>
</dbReference>
<dbReference type="GO" id="GO:0005737">
    <property type="term" value="C:cytoplasm"/>
    <property type="evidence" value="ECO:0000318"/>
    <property type="project" value="GO_Central"/>
</dbReference>
<proteinExistence type="predicted"/>
<dbReference type="PROSITE" id="PS50297">
    <property type="entry name" value="ANK_REP_REGION"/>
    <property type="match status" value="1"/>
</dbReference>
<dbReference type="EMBL" id="KI392350">
    <property type="protein sequence ID" value="ERN17371.1"/>
    <property type="molecule type" value="Genomic_DNA"/>
</dbReference>
<dbReference type="eggNOG" id="KOG0522">
    <property type="taxonomic scope" value="Eukaryota"/>
</dbReference>
<keyword evidence="8" id="KW-1185">Reference proteome</keyword>
<dbReference type="Gene3D" id="1.25.40.20">
    <property type="entry name" value="Ankyrin repeat-containing domain"/>
    <property type="match status" value="1"/>
</dbReference>
<keyword evidence="3" id="KW-0472">Membrane</keyword>
<feature type="domain" description="Ankyrin repeat" evidence="6">
    <location>
        <begin position="185"/>
        <end position="595"/>
    </location>
</feature>
<dbReference type="PANTHER" id="PTHR12447">
    <property type="entry name" value="ANKYRIN REPEAT DOMAIN-CONTAINING PROTEIN 13"/>
    <property type="match status" value="1"/>
</dbReference>
<keyword evidence="2" id="KW-0677">Repeat</keyword>
<evidence type="ECO:0000313" key="7">
    <source>
        <dbReference type="EMBL" id="ERN17371.1"/>
    </source>
</evidence>
<evidence type="ECO:0000259" key="6">
    <source>
        <dbReference type="Pfam" id="PF11904"/>
    </source>
</evidence>
<dbReference type="OMA" id="WLGNQIS"/>
<organism evidence="7 8">
    <name type="scientific">Amborella trichopoda</name>
    <dbReference type="NCBI Taxonomy" id="13333"/>
    <lineage>
        <taxon>Eukaryota</taxon>
        <taxon>Viridiplantae</taxon>
        <taxon>Streptophyta</taxon>
        <taxon>Embryophyta</taxon>
        <taxon>Tracheophyta</taxon>
        <taxon>Spermatophyta</taxon>
        <taxon>Magnoliopsida</taxon>
        <taxon>Amborellales</taxon>
        <taxon>Amborellaceae</taxon>
        <taxon>Amborella</taxon>
    </lineage>
</organism>
<evidence type="ECO:0000256" key="2">
    <source>
        <dbReference type="ARBA" id="ARBA00022737"/>
    </source>
</evidence>
<dbReference type="SUPFAM" id="SSF48403">
    <property type="entry name" value="Ankyrin repeat"/>
    <property type="match status" value="1"/>
</dbReference>
<dbReference type="PANTHER" id="PTHR12447:SF7">
    <property type="entry name" value="ANKYRIN REPEAT FAMILY PROTEIN"/>
    <property type="match status" value="1"/>
</dbReference>
<evidence type="ECO:0000256" key="4">
    <source>
        <dbReference type="PROSITE-ProRule" id="PRU00023"/>
    </source>
</evidence>